<keyword evidence="4" id="KW-1185">Reference proteome</keyword>
<dbReference type="GeneID" id="25726499"/>
<feature type="transmembrane region" description="Helical" evidence="2">
    <location>
        <begin position="176"/>
        <end position="199"/>
    </location>
</feature>
<feature type="transmembrane region" description="Helical" evidence="2">
    <location>
        <begin position="297"/>
        <end position="315"/>
    </location>
</feature>
<dbReference type="STRING" id="145388.A0A0D2NTV0"/>
<dbReference type="KEGG" id="mng:MNEG_0381"/>
<evidence type="ECO:0000313" key="3">
    <source>
        <dbReference type="EMBL" id="KIZ07566.1"/>
    </source>
</evidence>
<dbReference type="AlphaFoldDB" id="A0A0D2NTV0"/>
<organism evidence="3 4">
    <name type="scientific">Monoraphidium neglectum</name>
    <dbReference type="NCBI Taxonomy" id="145388"/>
    <lineage>
        <taxon>Eukaryota</taxon>
        <taxon>Viridiplantae</taxon>
        <taxon>Chlorophyta</taxon>
        <taxon>core chlorophytes</taxon>
        <taxon>Chlorophyceae</taxon>
        <taxon>CS clade</taxon>
        <taxon>Sphaeropleales</taxon>
        <taxon>Selenastraceae</taxon>
        <taxon>Monoraphidium</taxon>
    </lineage>
</organism>
<dbReference type="Proteomes" id="UP000054498">
    <property type="component" value="Unassembled WGS sequence"/>
</dbReference>
<keyword evidence="2" id="KW-1133">Transmembrane helix</keyword>
<evidence type="ECO:0000256" key="2">
    <source>
        <dbReference type="SAM" id="Phobius"/>
    </source>
</evidence>
<keyword evidence="2" id="KW-0472">Membrane</keyword>
<name>A0A0D2NTV0_9CHLO</name>
<feature type="transmembrane region" description="Helical" evidence="2">
    <location>
        <begin position="135"/>
        <end position="156"/>
    </location>
</feature>
<evidence type="ECO:0000313" key="4">
    <source>
        <dbReference type="Proteomes" id="UP000054498"/>
    </source>
</evidence>
<dbReference type="OrthoDB" id="1935223at2759"/>
<protein>
    <submittedName>
        <fullName evidence="3">Uncharacterized protein</fullName>
    </submittedName>
</protein>
<keyword evidence="2" id="KW-0812">Transmembrane</keyword>
<feature type="transmembrane region" description="Helical" evidence="2">
    <location>
        <begin position="211"/>
        <end position="230"/>
    </location>
</feature>
<sequence>MAPSLLQSIVLSAISMTMASAVFYHFNFNLQAYMEPLKDACGLNGSPATAPPPHLKLGNSFLDGFHCILTPFFLDCVSTPAGRFFVSHAAARLSPSYPSATPLVLKTLEVAIAFMAVMGIEDCRSSARGLVKGSAVVLAVSQLLGISVALPFLWVPSYLLLTRRRVEGAFLPAGKMPAIGLACALAAVLTAPLVLARLLPEASQLQASPGLARHVVVNFNLLLPCLALLWMVSPGGRQPGNAAAASTLRFAALVGFIMHAAAAADLLLAHELDARAAWRSLAAVAAKRDSRIMPANFMMFDFLGLLGAAVIFAAAECGVVKAAGVLVKGLAVGPGAAFALAAARREERLAAGAAQEPPKVEPTRPVYLPPRNVKRGKDD</sequence>
<dbReference type="RefSeq" id="XP_013906585.1">
    <property type="nucleotide sequence ID" value="XM_014051131.1"/>
</dbReference>
<feature type="transmembrane region" description="Helical" evidence="2">
    <location>
        <begin position="321"/>
        <end position="343"/>
    </location>
</feature>
<reference evidence="3 4" key="1">
    <citation type="journal article" date="2013" name="BMC Genomics">
        <title>Reconstruction of the lipid metabolism for the microalga Monoraphidium neglectum from its genome sequence reveals characteristics suitable for biofuel production.</title>
        <authorList>
            <person name="Bogen C."/>
            <person name="Al-Dilaimi A."/>
            <person name="Albersmeier A."/>
            <person name="Wichmann J."/>
            <person name="Grundmann M."/>
            <person name="Rupp O."/>
            <person name="Lauersen K.J."/>
            <person name="Blifernez-Klassen O."/>
            <person name="Kalinowski J."/>
            <person name="Goesmann A."/>
            <person name="Mussgnug J.H."/>
            <person name="Kruse O."/>
        </authorList>
    </citation>
    <scope>NUCLEOTIDE SEQUENCE [LARGE SCALE GENOMIC DNA]</scope>
    <source>
        <strain evidence="3 4">SAG 48.87</strain>
    </source>
</reference>
<gene>
    <name evidence="3" type="ORF">MNEG_0381</name>
</gene>
<accession>A0A0D2NTV0</accession>
<feature type="region of interest" description="Disordered" evidence="1">
    <location>
        <begin position="350"/>
        <end position="379"/>
    </location>
</feature>
<dbReference type="EMBL" id="KK100249">
    <property type="protein sequence ID" value="KIZ07566.1"/>
    <property type="molecule type" value="Genomic_DNA"/>
</dbReference>
<proteinExistence type="predicted"/>
<evidence type="ECO:0000256" key="1">
    <source>
        <dbReference type="SAM" id="MobiDB-lite"/>
    </source>
</evidence>
<feature type="transmembrane region" description="Helical" evidence="2">
    <location>
        <begin position="250"/>
        <end position="269"/>
    </location>
</feature>